<feature type="transmembrane region" description="Helical" evidence="1">
    <location>
        <begin position="7"/>
        <end position="24"/>
    </location>
</feature>
<evidence type="ECO:0008006" key="4">
    <source>
        <dbReference type="Google" id="ProtNLM"/>
    </source>
</evidence>
<organism evidence="2 3">
    <name type="scientific">Adlercreutzia wanghongyangiae</name>
    <dbReference type="NCBI Taxonomy" id="3111451"/>
    <lineage>
        <taxon>Bacteria</taxon>
        <taxon>Bacillati</taxon>
        <taxon>Actinomycetota</taxon>
        <taxon>Coriobacteriia</taxon>
        <taxon>Eggerthellales</taxon>
        <taxon>Eggerthellaceae</taxon>
        <taxon>Adlercreutzia</taxon>
    </lineage>
</organism>
<keyword evidence="1" id="KW-0812">Transmembrane</keyword>
<evidence type="ECO:0000313" key="2">
    <source>
        <dbReference type="EMBL" id="MEC4176214.1"/>
    </source>
</evidence>
<dbReference type="RefSeq" id="WP_326426836.1">
    <property type="nucleotide sequence ID" value="NZ_JAYMFF010000013.1"/>
</dbReference>
<dbReference type="Proteomes" id="UP001349994">
    <property type="component" value="Unassembled WGS sequence"/>
</dbReference>
<comment type="caution">
    <text evidence="2">The sequence shown here is derived from an EMBL/GenBank/DDBJ whole genome shotgun (WGS) entry which is preliminary data.</text>
</comment>
<reference evidence="2 3" key="1">
    <citation type="submission" date="2024-01" db="EMBL/GenBank/DDBJ databases">
        <title>novel species in genus Adlercreutzia.</title>
        <authorList>
            <person name="Liu X."/>
        </authorList>
    </citation>
    <scope>NUCLEOTIDE SEQUENCE [LARGE SCALE GENOMIC DNA]</scope>
    <source>
        <strain evidence="2 3">R7</strain>
    </source>
</reference>
<evidence type="ECO:0000313" key="3">
    <source>
        <dbReference type="Proteomes" id="UP001349994"/>
    </source>
</evidence>
<feature type="transmembrane region" description="Helical" evidence="1">
    <location>
        <begin position="30"/>
        <end position="47"/>
    </location>
</feature>
<accession>A0ABU6IIG8</accession>
<evidence type="ECO:0000256" key="1">
    <source>
        <dbReference type="SAM" id="Phobius"/>
    </source>
</evidence>
<keyword evidence="3" id="KW-1185">Reference proteome</keyword>
<gene>
    <name evidence="2" type="ORF">VIN30_07110</name>
</gene>
<proteinExistence type="predicted"/>
<dbReference type="EMBL" id="JAYMFF010000013">
    <property type="protein sequence ID" value="MEC4176214.1"/>
    <property type="molecule type" value="Genomic_DNA"/>
</dbReference>
<protein>
    <recommendedName>
        <fullName evidence="4">Small Trp-rich protein</fullName>
    </recommendedName>
</protein>
<keyword evidence="1" id="KW-1133">Transmembrane helix</keyword>
<name>A0ABU6IIG8_9ACTN</name>
<keyword evidence="1" id="KW-0472">Membrane</keyword>
<sequence length="75" mass="8840">MKPVDWLLFSLVILVAIVLGALHLCPYDWLWAAVTVGVVAFWTWLLTRQHLNNRKDERLQARTSARERDWAKKRP</sequence>